<proteinExistence type="predicted"/>
<dbReference type="EMBL" id="QGKV02000759">
    <property type="protein sequence ID" value="KAF3563170.1"/>
    <property type="molecule type" value="Genomic_DNA"/>
</dbReference>
<comment type="caution">
    <text evidence="1">The sequence shown here is derived from an EMBL/GenBank/DDBJ whole genome shotgun (WGS) entry which is preliminary data.</text>
</comment>
<reference evidence="1 2" key="1">
    <citation type="journal article" date="2020" name="BMC Genomics">
        <title>Intraspecific diversification of the crop wild relative Brassica cretica Lam. using demographic model selection.</title>
        <authorList>
            <person name="Kioukis A."/>
            <person name="Michalopoulou V.A."/>
            <person name="Briers L."/>
            <person name="Pirintsos S."/>
            <person name="Studholme D.J."/>
            <person name="Pavlidis P."/>
            <person name="Sarris P.F."/>
        </authorList>
    </citation>
    <scope>NUCLEOTIDE SEQUENCE [LARGE SCALE GENOMIC DNA]</scope>
    <source>
        <strain evidence="2">cv. PFS-1207/04</strain>
    </source>
</reference>
<name>A0ABQ7CTY6_BRACR</name>
<dbReference type="Proteomes" id="UP000266723">
    <property type="component" value="Unassembled WGS sequence"/>
</dbReference>
<evidence type="ECO:0000313" key="1">
    <source>
        <dbReference type="EMBL" id="KAF3563170.1"/>
    </source>
</evidence>
<protein>
    <recommendedName>
        <fullName evidence="3">START domain-containing protein</fullName>
    </recommendedName>
</protein>
<organism evidence="1 2">
    <name type="scientific">Brassica cretica</name>
    <name type="common">Mustard</name>
    <dbReference type="NCBI Taxonomy" id="69181"/>
    <lineage>
        <taxon>Eukaryota</taxon>
        <taxon>Viridiplantae</taxon>
        <taxon>Streptophyta</taxon>
        <taxon>Embryophyta</taxon>
        <taxon>Tracheophyta</taxon>
        <taxon>Spermatophyta</taxon>
        <taxon>Magnoliopsida</taxon>
        <taxon>eudicotyledons</taxon>
        <taxon>Gunneridae</taxon>
        <taxon>Pentapetalae</taxon>
        <taxon>rosids</taxon>
        <taxon>malvids</taxon>
        <taxon>Brassicales</taxon>
        <taxon>Brassicaceae</taxon>
        <taxon>Brassiceae</taxon>
        <taxon>Brassica</taxon>
    </lineage>
</organism>
<evidence type="ECO:0000313" key="2">
    <source>
        <dbReference type="Proteomes" id="UP000266723"/>
    </source>
</evidence>
<sequence length="151" mass="17081">MYIHISTRKQWEEVFLGSSKKDPTDSRTIHKSKRAVDTLQAAIGSVDIQVSNDTVHPVSNDTVEVLCAIFEVGSPSPADIRVNHRTVVKTELPYAIKGKKANATWITTRYLGVQSVHCDLFRVMYQLYYFRDWMSVEAQAAGDEEMDVLNC</sequence>
<gene>
    <name evidence="1" type="ORF">DY000_02015520</name>
</gene>
<evidence type="ECO:0008006" key="3">
    <source>
        <dbReference type="Google" id="ProtNLM"/>
    </source>
</evidence>
<keyword evidence="2" id="KW-1185">Reference proteome</keyword>
<accession>A0ABQ7CTY6</accession>